<name>A0A8J6C6Q4_ELECQ</name>
<comment type="caution">
    <text evidence="1">The sequence shown here is derived from an EMBL/GenBank/DDBJ whole genome shotgun (WGS) entry which is preliminary data.</text>
</comment>
<reference evidence="1" key="1">
    <citation type="thesis" date="2020" institute="ProQuest LLC" country="789 East Eisenhower Parkway, Ann Arbor, MI, USA">
        <title>Comparative Genomics and Chromosome Evolution.</title>
        <authorList>
            <person name="Mudd A.B."/>
        </authorList>
    </citation>
    <scope>NUCLEOTIDE SEQUENCE</scope>
    <source>
        <strain evidence="1">HN-11 Male</strain>
        <tissue evidence="1">Kidney and liver</tissue>
    </source>
</reference>
<sequence length="44" mass="4573">MLLLSPGQARLLPSVTSAAQGRVCQDGSKSCTKIISQEVAEPMA</sequence>
<evidence type="ECO:0000313" key="2">
    <source>
        <dbReference type="Proteomes" id="UP000770717"/>
    </source>
</evidence>
<accession>A0A8J6C6Q4</accession>
<dbReference type="AlphaFoldDB" id="A0A8J6C6Q4"/>
<dbReference type="EMBL" id="WNTK01003709">
    <property type="protein sequence ID" value="KAG9464932.1"/>
    <property type="molecule type" value="Genomic_DNA"/>
</dbReference>
<gene>
    <name evidence="1" type="ORF">GDO78_019177</name>
</gene>
<proteinExistence type="predicted"/>
<protein>
    <submittedName>
        <fullName evidence="1">Uncharacterized protein</fullName>
    </submittedName>
</protein>
<evidence type="ECO:0000313" key="1">
    <source>
        <dbReference type="EMBL" id="KAG9464932.1"/>
    </source>
</evidence>
<keyword evidence="2" id="KW-1185">Reference proteome</keyword>
<dbReference type="Proteomes" id="UP000770717">
    <property type="component" value="Unassembled WGS sequence"/>
</dbReference>
<organism evidence="1 2">
    <name type="scientific">Eleutherodactylus coqui</name>
    <name type="common">Puerto Rican coqui</name>
    <dbReference type="NCBI Taxonomy" id="57060"/>
    <lineage>
        <taxon>Eukaryota</taxon>
        <taxon>Metazoa</taxon>
        <taxon>Chordata</taxon>
        <taxon>Craniata</taxon>
        <taxon>Vertebrata</taxon>
        <taxon>Euteleostomi</taxon>
        <taxon>Amphibia</taxon>
        <taxon>Batrachia</taxon>
        <taxon>Anura</taxon>
        <taxon>Neobatrachia</taxon>
        <taxon>Hyloidea</taxon>
        <taxon>Eleutherodactylidae</taxon>
        <taxon>Eleutherodactylinae</taxon>
        <taxon>Eleutherodactylus</taxon>
        <taxon>Eleutherodactylus</taxon>
    </lineage>
</organism>